<dbReference type="Pfam" id="PF13966">
    <property type="entry name" value="zf-RVT"/>
    <property type="match status" value="1"/>
</dbReference>
<dbReference type="OrthoDB" id="1306280at2759"/>
<feature type="domain" description="RNase H type-1" evidence="1">
    <location>
        <begin position="258"/>
        <end position="372"/>
    </location>
</feature>
<dbReference type="PANTHER" id="PTHR47723">
    <property type="entry name" value="OS05G0353850 PROTEIN"/>
    <property type="match status" value="1"/>
</dbReference>
<evidence type="ECO:0000259" key="2">
    <source>
        <dbReference type="Pfam" id="PF13966"/>
    </source>
</evidence>
<dbReference type="InterPro" id="IPR026960">
    <property type="entry name" value="RVT-Znf"/>
</dbReference>
<dbReference type="AlphaFoldDB" id="A0A9P1EN44"/>
<sequence>MTPKVTDSPVWRRICGIHSLAISFCDTSSSGALIWTPQDDGKFSFSSGYNMVRQDLPSSFSYKHAWHPRQSLQIKLFVWKVLKSILPFTNNLGRFNYVLNPSICPFCRTHEDDMNHILFSCSKIRPIWVYFMGIFGIPYENNIITIKQVYMAWWFKAGSMKLVDIFKHNLPGIISWHVWKVYTSITWGSETRIPSSDSLITTIKLYTQLWVRSFPNMKVRSISDILYEEHLIPNNFKIKRPTIQVIKWKKPQGKFKLNTDASYLPQKSAGGAILRNSTGEIVLALSFPIVASSCLEAELVSLILATVWTMEAGYSNLLVETDSTLALKYVVDGEQGRWGDAIQKMKILANRKGVSFSHVWRQGNWTAHFVAAQYPAQTQVVYRACDLPTQAKQAYYMDLFEIPSFRF</sequence>
<dbReference type="CDD" id="cd06222">
    <property type="entry name" value="RNase_H_like"/>
    <property type="match status" value="1"/>
</dbReference>
<dbReference type="InterPro" id="IPR053151">
    <property type="entry name" value="RNase_H-like"/>
</dbReference>
<proteinExistence type="predicted"/>
<dbReference type="InterPro" id="IPR036397">
    <property type="entry name" value="RNaseH_sf"/>
</dbReference>
<gene>
    <name evidence="3" type="ORF">CEURO_LOCUS21575</name>
</gene>
<name>A0A9P1EN44_CUSEU</name>
<reference evidence="3" key="1">
    <citation type="submission" date="2022-07" db="EMBL/GenBank/DDBJ databases">
        <authorList>
            <person name="Macas J."/>
            <person name="Novak P."/>
            <person name="Neumann P."/>
        </authorList>
    </citation>
    <scope>NUCLEOTIDE SEQUENCE</scope>
</reference>
<dbReference type="InterPro" id="IPR012337">
    <property type="entry name" value="RNaseH-like_sf"/>
</dbReference>
<dbReference type="InterPro" id="IPR044730">
    <property type="entry name" value="RNase_H-like_dom_plant"/>
</dbReference>
<dbReference type="PANTHER" id="PTHR47723:SF19">
    <property type="entry name" value="POLYNUCLEOTIDYL TRANSFERASE, RIBONUCLEASE H-LIKE SUPERFAMILY PROTEIN"/>
    <property type="match status" value="1"/>
</dbReference>
<dbReference type="EMBL" id="CAMAPE010000074">
    <property type="protein sequence ID" value="CAH9117536.1"/>
    <property type="molecule type" value="Genomic_DNA"/>
</dbReference>
<evidence type="ECO:0000313" key="3">
    <source>
        <dbReference type="EMBL" id="CAH9117536.1"/>
    </source>
</evidence>
<comment type="caution">
    <text evidence="3">The sequence shown here is derived from an EMBL/GenBank/DDBJ whole genome shotgun (WGS) entry which is preliminary data.</text>
</comment>
<dbReference type="SUPFAM" id="SSF53098">
    <property type="entry name" value="Ribonuclease H-like"/>
    <property type="match status" value="1"/>
</dbReference>
<evidence type="ECO:0000313" key="4">
    <source>
        <dbReference type="Proteomes" id="UP001152484"/>
    </source>
</evidence>
<dbReference type="Proteomes" id="UP001152484">
    <property type="component" value="Unassembled WGS sequence"/>
</dbReference>
<accession>A0A9P1EN44</accession>
<evidence type="ECO:0008006" key="5">
    <source>
        <dbReference type="Google" id="ProtNLM"/>
    </source>
</evidence>
<organism evidence="3 4">
    <name type="scientific">Cuscuta europaea</name>
    <name type="common">European dodder</name>
    <dbReference type="NCBI Taxonomy" id="41803"/>
    <lineage>
        <taxon>Eukaryota</taxon>
        <taxon>Viridiplantae</taxon>
        <taxon>Streptophyta</taxon>
        <taxon>Embryophyta</taxon>
        <taxon>Tracheophyta</taxon>
        <taxon>Spermatophyta</taxon>
        <taxon>Magnoliopsida</taxon>
        <taxon>eudicotyledons</taxon>
        <taxon>Gunneridae</taxon>
        <taxon>Pentapetalae</taxon>
        <taxon>asterids</taxon>
        <taxon>lamiids</taxon>
        <taxon>Solanales</taxon>
        <taxon>Convolvulaceae</taxon>
        <taxon>Cuscuteae</taxon>
        <taxon>Cuscuta</taxon>
        <taxon>Cuscuta subgen. Cuscuta</taxon>
    </lineage>
</organism>
<dbReference type="Gene3D" id="3.30.420.10">
    <property type="entry name" value="Ribonuclease H-like superfamily/Ribonuclease H"/>
    <property type="match status" value="1"/>
</dbReference>
<dbReference type="Pfam" id="PF13456">
    <property type="entry name" value="RVT_3"/>
    <property type="match status" value="1"/>
</dbReference>
<dbReference type="GO" id="GO:0004523">
    <property type="term" value="F:RNA-DNA hybrid ribonuclease activity"/>
    <property type="evidence" value="ECO:0007669"/>
    <property type="project" value="InterPro"/>
</dbReference>
<dbReference type="GO" id="GO:0003676">
    <property type="term" value="F:nucleic acid binding"/>
    <property type="evidence" value="ECO:0007669"/>
    <property type="project" value="InterPro"/>
</dbReference>
<evidence type="ECO:0000259" key="1">
    <source>
        <dbReference type="Pfam" id="PF13456"/>
    </source>
</evidence>
<feature type="domain" description="Reverse transcriptase zinc-binding" evidence="2">
    <location>
        <begin position="43"/>
        <end position="128"/>
    </location>
</feature>
<keyword evidence="4" id="KW-1185">Reference proteome</keyword>
<dbReference type="InterPro" id="IPR002156">
    <property type="entry name" value="RNaseH_domain"/>
</dbReference>
<protein>
    <recommendedName>
        <fullName evidence="5">RNase H type-1 domain-containing protein</fullName>
    </recommendedName>
</protein>